<evidence type="ECO:0000256" key="1">
    <source>
        <dbReference type="SAM" id="MobiDB-lite"/>
    </source>
</evidence>
<dbReference type="Proteomes" id="UP000198215">
    <property type="component" value="Chromosome I"/>
</dbReference>
<reference evidence="3" key="1">
    <citation type="submission" date="2016-06" db="EMBL/GenBank/DDBJ databases">
        <authorList>
            <person name="Varghese N."/>
            <person name="Submissions Spin"/>
        </authorList>
    </citation>
    <scope>NUCLEOTIDE SEQUENCE [LARGE SCALE GENOMIC DNA]</scope>
    <source>
        <strain evidence="3">DSM 45161</strain>
    </source>
</reference>
<evidence type="ECO:0000313" key="2">
    <source>
        <dbReference type="EMBL" id="SCG76999.1"/>
    </source>
</evidence>
<accession>A0A1C5K384</accession>
<proteinExistence type="predicted"/>
<protein>
    <submittedName>
        <fullName evidence="2">Uncharacterized protein</fullName>
    </submittedName>
</protein>
<dbReference type="AlphaFoldDB" id="A0A1C5K384"/>
<evidence type="ECO:0000313" key="3">
    <source>
        <dbReference type="Proteomes" id="UP000198215"/>
    </source>
</evidence>
<feature type="region of interest" description="Disordered" evidence="1">
    <location>
        <begin position="1"/>
        <end position="33"/>
    </location>
</feature>
<dbReference type="EMBL" id="LT607753">
    <property type="protein sequence ID" value="SCG76999.1"/>
    <property type="molecule type" value="Genomic_DNA"/>
</dbReference>
<gene>
    <name evidence="2" type="ORF">GA0070614_6056</name>
</gene>
<feature type="compositionally biased region" description="Basic residues" evidence="1">
    <location>
        <begin position="17"/>
        <end position="26"/>
    </location>
</feature>
<organism evidence="2 3">
    <name type="scientific">Micromonospora coxensis</name>
    <dbReference type="NCBI Taxonomy" id="356852"/>
    <lineage>
        <taxon>Bacteria</taxon>
        <taxon>Bacillati</taxon>
        <taxon>Actinomycetota</taxon>
        <taxon>Actinomycetes</taxon>
        <taxon>Micromonosporales</taxon>
        <taxon>Micromonosporaceae</taxon>
        <taxon>Micromonospora</taxon>
    </lineage>
</organism>
<sequence length="69" mass="7502">MGSGTWCGVPTITPVSSRRHGGARRPLRSDAGVRRDLREWHEVTHHRRLPDAVLNEAGATGRQATACCA</sequence>
<keyword evidence="3" id="KW-1185">Reference proteome</keyword>
<name>A0A1C5K384_9ACTN</name>